<dbReference type="InterPro" id="IPR014031">
    <property type="entry name" value="Ketoacyl_synth_C"/>
</dbReference>
<organism evidence="5 6">
    <name type="scientific">Lapidilactobacillus mulanensis</name>
    <dbReference type="NCBI Taxonomy" id="2485999"/>
    <lineage>
        <taxon>Bacteria</taxon>
        <taxon>Bacillati</taxon>
        <taxon>Bacillota</taxon>
        <taxon>Bacilli</taxon>
        <taxon>Lactobacillales</taxon>
        <taxon>Lactobacillaceae</taxon>
        <taxon>Lapidilactobacillus</taxon>
    </lineage>
</organism>
<dbReference type="InterPro" id="IPR014030">
    <property type="entry name" value="Ketoacyl_synth_N"/>
</dbReference>
<sequence>MKEVVVTGIGIITPMGIGKEQFWQNDFAGKSYVKYNKEMKELGLKSHVSCQIENFLVSDFLSGEDLACVKSQARFTQFALIAANEAVEDSKIIESGINGENVGTVLSSAIGGTPEIQKVYESISGDGLKDIEYKPVGDQFYNHGMFNYPATVIAHKFGFTNVCMSLSTGCTAGLDAVGEATSLIKNGDAKIILAGAAEAPLSSLTYSTLDAIGALSQWSGAPDAASRPFDKKRKGFVISEGACILVLEEKEHALLRKAHIYAEIESYASHNNAHHMTDLKNSDALEKTLEDVLETARLDQNDINYINAHGSSTMQNDLCESIAIKNVFNKSYKTIPVSSTKSMMGHPLASASLIALTSVLGAIKYSKIPGNINLDYPDLDCDINLPKQPLNRTINHALIMASGFGGIHSACIVKKVKGDKK</sequence>
<evidence type="ECO:0000256" key="2">
    <source>
        <dbReference type="ARBA" id="ARBA00022679"/>
    </source>
</evidence>
<evidence type="ECO:0000313" key="5">
    <source>
        <dbReference type="EMBL" id="MFD1465667.1"/>
    </source>
</evidence>
<dbReference type="Proteomes" id="UP001597244">
    <property type="component" value="Unassembled WGS sequence"/>
</dbReference>
<dbReference type="Pfam" id="PF02801">
    <property type="entry name" value="Ketoacyl-synt_C"/>
    <property type="match status" value="1"/>
</dbReference>
<keyword evidence="2 3" id="KW-0808">Transferase</keyword>
<dbReference type="RefSeq" id="WP_225417367.1">
    <property type="nucleotide sequence ID" value="NZ_JBHTOF010000072.1"/>
</dbReference>
<reference evidence="6" key="1">
    <citation type="journal article" date="2019" name="Int. J. Syst. Evol. Microbiol.">
        <title>The Global Catalogue of Microorganisms (GCM) 10K type strain sequencing project: providing services to taxonomists for standard genome sequencing and annotation.</title>
        <authorList>
            <consortium name="The Broad Institute Genomics Platform"/>
            <consortium name="The Broad Institute Genome Sequencing Center for Infectious Disease"/>
            <person name="Wu L."/>
            <person name="Ma J."/>
        </authorList>
    </citation>
    <scope>NUCLEOTIDE SEQUENCE [LARGE SCALE GENOMIC DNA]</scope>
    <source>
        <strain evidence="6">CCM 8951</strain>
    </source>
</reference>
<dbReference type="PANTHER" id="PTHR11712">
    <property type="entry name" value="POLYKETIDE SYNTHASE-RELATED"/>
    <property type="match status" value="1"/>
</dbReference>
<comment type="similarity">
    <text evidence="1 3">Belongs to the thiolase-like superfamily. Beta-ketoacyl-ACP synthases family.</text>
</comment>
<dbReference type="SMART" id="SM00825">
    <property type="entry name" value="PKS_KS"/>
    <property type="match status" value="1"/>
</dbReference>
<feature type="domain" description="Ketosynthase family 3 (KS3)" evidence="4">
    <location>
        <begin position="1"/>
        <end position="415"/>
    </location>
</feature>
<evidence type="ECO:0000259" key="4">
    <source>
        <dbReference type="PROSITE" id="PS52004"/>
    </source>
</evidence>
<keyword evidence="6" id="KW-1185">Reference proteome</keyword>
<dbReference type="InterPro" id="IPR016039">
    <property type="entry name" value="Thiolase-like"/>
</dbReference>
<dbReference type="PANTHER" id="PTHR11712:SF336">
    <property type="entry name" value="3-OXOACYL-[ACYL-CARRIER-PROTEIN] SYNTHASE, MITOCHONDRIAL"/>
    <property type="match status" value="1"/>
</dbReference>
<dbReference type="PROSITE" id="PS52004">
    <property type="entry name" value="KS3_2"/>
    <property type="match status" value="1"/>
</dbReference>
<evidence type="ECO:0000256" key="1">
    <source>
        <dbReference type="ARBA" id="ARBA00008467"/>
    </source>
</evidence>
<dbReference type="InterPro" id="IPR000794">
    <property type="entry name" value="Beta-ketoacyl_synthase"/>
</dbReference>
<dbReference type="SUPFAM" id="SSF53901">
    <property type="entry name" value="Thiolase-like"/>
    <property type="match status" value="1"/>
</dbReference>
<comment type="caution">
    <text evidence="5">The sequence shown here is derived from an EMBL/GenBank/DDBJ whole genome shotgun (WGS) entry which is preliminary data.</text>
</comment>
<accession>A0ABW4DLX4</accession>
<evidence type="ECO:0000313" key="6">
    <source>
        <dbReference type="Proteomes" id="UP001597244"/>
    </source>
</evidence>
<gene>
    <name evidence="5" type="ORF">ACFQ4L_06185</name>
</gene>
<evidence type="ECO:0000256" key="3">
    <source>
        <dbReference type="RuleBase" id="RU003694"/>
    </source>
</evidence>
<proteinExistence type="inferred from homology"/>
<dbReference type="InterPro" id="IPR020841">
    <property type="entry name" value="PKS_Beta-ketoAc_synthase_dom"/>
</dbReference>
<dbReference type="Gene3D" id="3.40.47.10">
    <property type="match status" value="1"/>
</dbReference>
<dbReference type="Pfam" id="PF00109">
    <property type="entry name" value="ketoacyl-synt"/>
    <property type="match status" value="1"/>
</dbReference>
<dbReference type="EMBL" id="JBHTOF010000072">
    <property type="protein sequence ID" value="MFD1465667.1"/>
    <property type="molecule type" value="Genomic_DNA"/>
</dbReference>
<protein>
    <submittedName>
        <fullName evidence="5">Beta-ketoacyl-[acyl-carrier-protein] synthase family protein</fullName>
    </submittedName>
</protein>
<name>A0ABW4DLX4_9LACO</name>
<dbReference type="CDD" id="cd00834">
    <property type="entry name" value="KAS_I_II"/>
    <property type="match status" value="1"/>
</dbReference>